<proteinExistence type="predicted"/>
<dbReference type="Pfam" id="PF21045">
    <property type="entry name" value="INT10"/>
    <property type="match status" value="1"/>
</dbReference>
<reference evidence="1" key="1">
    <citation type="journal article" date="2004" name="Nature">
        <title>Genome duplication in the teleost fish Tetraodon nigroviridis reveals the early vertebrate proto-karyotype.</title>
        <authorList>
            <person name="Jaillon O."/>
            <person name="Aury J.-M."/>
            <person name="Brunet F."/>
            <person name="Petit J.-L."/>
            <person name="Stange-Thomann N."/>
            <person name="Mauceli E."/>
            <person name="Bouneau L."/>
            <person name="Fischer C."/>
            <person name="Ozouf-Costaz C."/>
            <person name="Bernot A."/>
            <person name="Nicaud S."/>
            <person name="Jaffe D."/>
            <person name="Fisher S."/>
            <person name="Lutfalla G."/>
            <person name="Dossat C."/>
            <person name="Segurens B."/>
            <person name="Dasilva C."/>
            <person name="Salanoubat M."/>
            <person name="Levy M."/>
            <person name="Boudet N."/>
            <person name="Castellano S."/>
            <person name="Anthouard V."/>
            <person name="Jubin C."/>
            <person name="Castelli V."/>
            <person name="Katinka M."/>
            <person name="Vacherie B."/>
            <person name="Biemont C."/>
            <person name="Skalli Z."/>
            <person name="Cattolico L."/>
            <person name="Poulain J."/>
            <person name="De Berardinis V."/>
            <person name="Cruaud C."/>
            <person name="Duprat S."/>
            <person name="Brottier P."/>
            <person name="Coutanceau J.-P."/>
            <person name="Gouzy J."/>
            <person name="Parra G."/>
            <person name="Lardier G."/>
            <person name="Chapple C."/>
            <person name="McKernan K.J."/>
            <person name="McEwan P."/>
            <person name="Bosak S."/>
            <person name="Kellis M."/>
            <person name="Volff J.-N."/>
            <person name="Guigo R."/>
            <person name="Zody M.C."/>
            <person name="Mesirov J."/>
            <person name="Lindblad-Toh K."/>
            <person name="Birren B."/>
            <person name="Nusbaum C."/>
            <person name="Kahn D."/>
            <person name="Robinson-Rechavi M."/>
            <person name="Laudet V."/>
            <person name="Schachter V."/>
            <person name="Quetier F."/>
            <person name="Saurin W."/>
            <person name="Scarpelli C."/>
            <person name="Wincker P."/>
            <person name="Lander E.S."/>
            <person name="Weissenbach J."/>
            <person name="Roest Crollius H."/>
        </authorList>
    </citation>
    <scope>NUCLEOTIDE SEQUENCE [LARGE SCALE GENOMIC DNA]</scope>
</reference>
<dbReference type="EMBL" id="CAAE01014944">
    <property type="protein sequence ID" value="CAG06261.1"/>
    <property type="molecule type" value="Genomic_DNA"/>
</dbReference>
<organism evidence="1">
    <name type="scientific">Tetraodon nigroviridis</name>
    <name type="common">Spotted green pufferfish</name>
    <name type="synonym">Chelonodon nigroviridis</name>
    <dbReference type="NCBI Taxonomy" id="99883"/>
    <lineage>
        <taxon>Eukaryota</taxon>
        <taxon>Metazoa</taxon>
        <taxon>Chordata</taxon>
        <taxon>Craniata</taxon>
        <taxon>Vertebrata</taxon>
        <taxon>Euteleostomi</taxon>
        <taxon>Actinopterygii</taxon>
        <taxon>Neopterygii</taxon>
        <taxon>Teleostei</taxon>
        <taxon>Neoteleostei</taxon>
        <taxon>Acanthomorphata</taxon>
        <taxon>Eupercaria</taxon>
        <taxon>Tetraodontiformes</taxon>
        <taxon>Tetradontoidea</taxon>
        <taxon>Tetraodontidae</taxon>
        <taxon>Tetraodon</taxon>
    </lineage>
</organism>
<dbReference type="GO" id="GO:0016180">
    <property type="term" value="P:snRNA processing"/>
    <property type="evidence" value="ECO:0007669"/>
    <property type="project" value="InterPro"/>
</dbReference>
<dbReference type="KEGG" id="tng:GSTEN00026553G001"/>
<reference evidence="1" key="2">
    <citation type="submission" date="2004-02" db="EMBL/GenBank/DDBJ databases">
        <authorList>
            <consortium name="Genoscope"/>
            <consortium name="Whitehead Institute Centre for Genome Research"/>
        </authorList>
    </citation>
    <scope>NUCLEOTIDE SEQUENCE</scope>
</reference>
<sequence length="42" mass="4776">MLLKATEQCFNTLEKAEMLLLLLKRFPESVVQHGVSKSDTIL</sequence>
<comment type="caution">
    <text evidence="1">The sequence shown here is derived from an EMBL/GenBank/DDBJ whole genome shotgun (WGS) entry which is preliminary data.</text>
</comment>
<evidence type="ECO:0000313" key="1">
    <source>
        <dbReference type="EMBL" id="CAG06261.1"/>
    </source>
</evidence>
<gene>
    <name evidence="1" type="ORF">GSTENG00026553001</name>
</gene>
<protein>
    <submittedName>
        <fullName evidence="1">(spotted green pufferfish) hypothetical protein</fullName>
    </submittedName>
</protein>
<accession>Q4RZC1</accession>
<dbReference type="InterPro" id="IPR026164">
    <property type="entry name" value="Int_cplx_su10"/>
</dbReference>
<name>Q4RZC1_TETNG</name>
<dbReference type="GO" id="GO:0032039">
    <property type="term" value="C:integrator complex"/>
    <property type="evidence" value="ECO:0007669"/>
    <property type="project" value="InterPro"/>
</dbReference>
<dbReference type="AlphaFoldDB" id="Q4RZC1"/>